<reference evidence="5" key="1">
    <citation type="submission" date="2025-08" db="UniProtKB">
        <authorList>
            <consortium name="RefSeq"/>
        </authorList>
    </citation>
    <scope>IDENTIFICATION</scope>
</reference>
<feature type="transmembrane region" description="Helical" evidence="2">
    <location>
        <begin position="291"/>
        <end position="314"/>
    </location>
</feature>
<feature type="signal peptide" evidence="3">
    <location>
        <begin position="1"/>
        <end position="16"/>
    </location>
</feature>
<dbReference type="PANTHER" id="PTHR33538">
    <property type="entry name" value="PROTEIN GAMETE EXPRESSED 1"/>
    <property type="match status" value="1"/>
</dbReference>
<evidence type="ECO:0000256" key="1">
    <source>
        <dbReference type="SAM" id="MobiDB-lite"/>
    </source>
</evidence>
<evidence type="ECO:0000256" key="3">
    <source>
        <dbReference type="SAM" id="SignalP"/>
    </source>
</evidence>
<accession>A0A6P8NN44</accession>
<dbReference type="RefSeq" id="XP_033777567.1">
    <property type="nucleotide sequence ID" value="XM_033921676.1"/>
</dbReference>
<dbReference type="InParanoid" id="A0A6P8NN44"/>
<feature type="region of interest" description="Disordered" evidence="1">
    <location>
        <begin position="382"/>
        <end position="433"/>
    </location>
</feature>
<dbReference type="Proteomes" id="UP000515159">
    <property type="component" value="Chromosome 1"/>
</dbReference>
<organism evidence="4 5">
    <name type="scientific">Geotrypetes seraphini</name>
    <name type="common">Gaboon caecilian</name>
    <name type="synonym">Caecilia seraphini</name>
    <dbReference type="NCBI Taxonomy" id="260995"/>
    <lineage>
        <taxon>Eukaryota</taxon>
        <taxon>Metazoa</taxon>
        <taxon>Chordata</taxon>
        <taxon>Craniata</taxon>
        <taxon>Vertebrata</taxon>
        <taxon>Euteleostomi</taxon>
        <taxon>Amphibia</taxon>
        <taxon>Gymnophiona</taxon>
        <taxon>Geotrypetes</taxon>
    </lineage>
</organism>
<sequence>MKPPLLVLLYVALAAPHPEMVLLRQGQTQLQRFQEYANQPRYGECWTRALKRVNAGCRRLSEEEQSRIALSFTHCHLQRSGRSFPECGDGSSVRHCTQDMDPVAFGTYTEFFTHTHSICYFLQSEMWQQEAEDTMSRLTANSHNVAQQLEAANEMAEETIKAQNAVLMSQKEILQNGAFLKKSLQDSTNGIKQAFQDMQQATTEQRLLFAEIFNRVTYLQQFVVGESSLLYSFLYSLLASVAAFLFTSTKRTAGARLILLGLVAVNVYVERSITTFVLGNSESSYEAAERVSFWVSLVRRVSAVVGLAVLLGFIMRHRDVSRESLEILQSLQTRQKELQHILRETEKMLSEADVIPRGATFSSCAHAVLMNSKVLEPLVNPDCTTKPQGSNPIAKSSVTPKKRNSTSHWRSSPSTEPAICSNPESPSSDRAEPAVYQVRESSLCCKGRHKAELAMYSLPVSLESKPRYSLRNRKSIAGSVKE</sequence>
<evidence type="ECO:0000256" key="2">
    <source>
        <dbReference type="SAM" id="Phobius"/>
    </source>
</evidence>
<keyword evidence="2" id="KW-0472">Membrane</keyword>
<protein>
    <submittedName>
        <fullName evidence="5">Protein brambleberry-like isoform X1</fullName>
    </submittedName>
</protein>
<dbReference type="KEGG" id="gsh:117348956"/>
<evidence type="ECO:0000313" key="4">
    <source>
        <dbReference type="Proteomes" id="UP000515159"/>
    </source>
</evidence>
<dbReference type="OrthoDB" id="377549at2759"/>
<keyword evidence="3" id="KW-0732">Signal</keyword>
<feature type="chain" id="PRO_5027561035" evidence="3">
    <location>
        <begin position="17"/>
        <end position="482"/>
    </location>
</feature>
<feature type="transmembrane region" description="Helical" evidence="2">
    <location>
        <begin position="258"/>
        <end position="279"/>
    </location>
</feature>
<dbReference type="GeneID" id="117348956"/>
<keyword evidence="2" id="KW-0812">Transmembrane</keyword>
<feature type="compositionally biased region" description="Polar residues" evidence="1">
    <location>
        <begin position="406"/>
        <end position="415"/>
    </location>
</feature>
<feature type="compositionally biased region" description="Polar residues" evidence="1">
    <location>
        <begin position="382"/>
        <end position="399"/>
    </location>
</feature>
<dbReference type="PANTHER" id="PTHR33538:SF2">
    <property type="entry name" value="PROTEIN GAMETE EXPRESSED 1"/>
    <property type="match status" value="1"/>
</dbReference>
<keyword evidence="2" id="KW-1133">Transmembrane helix</keyword>
<name>A0A6P8NN44_GEOSA</name>
<gene>
    <name evidence="5" type="primary">LOC117348956</name>
</gene>
<proteinExistence type="predicted"/>
<keyword evidence="4" id="KW-1185">Reference proteome</keyword>
<evidence type="ECO:0000313" key="5">
    <source>
        <dbReference type="RefSeq" id="XP_033777567.1"/>
    </source>
</evidence>
<dbReference type="AlphaFoldDB" id="A0A6P8NN44"/>
<dbReference type="InterPro" id="IPR040346">
    <property type="entry name" value="GEX1/Brambleberry"/>
</dbReference>
<feature type="transmembrane region" description="Helical" evidence="2">
    <location>
        <begin position="229"/>
        <end position="246"/>
    </location>
</feature>